<gene>
    <name evidence="2" type="ORF">SAMN02745781_03959</name>
</gene>
<dbReference type="PANTHER" id="PTHR38444">
    <property type="entry name" value="ENTEROBACTIN BIOSYNTHESIS PROTEIN YBDZ"/>
    <property type="match status" value="1"/>
</dbReference>
<name>A0A1M5H114_VIBGA</name>
<dbReference type="AlphaFoldDB" id="A0A1M5H114"/>
<dbReference type="SUPFAM" id="SSF160582">
    <property type="entry name" value="MbtH-like"/>
    <property type="match status" value="1"/>
</dbReference>
<dbReference type="GO" id="GO:0019290">
    <property type="term" value="P:siderophore biosynthetic process"/>
    <property type="evidence" value="ECO:0007669"/>
    <property type="project" value="TreeGrafter"/>
</dbReference>
<dbReference type="InterPro" id="IPR005153">
    <property type="entry name" value="MbtH-like_dom"/>
</dbReference>
<dbReference type="Gene3D" id="3.90.820.10">
    <property type="entry name" value="Structural Genomics, Unknown Function 30-nov-00 1gh9 Mol_id"/>
    <property type="match status" value="1"/>
</dbReference>
<proteinExistence type="predicted"/>
<protein>
    <submittedName>
        <fullName evidence="2">MbtH protein</fullName>
    </submittedName>
</protein>
<dbReference type="InterPro" id="IPR037407">
    <property type="entry name" value="MLP_fam"/>
</dbReference>
<dbReference type="RefSeq" id="WP_021020197.1">
    <property type="nucleotide sequence ID" value="NZ_FQUH01000028.1"/>
</dbReference>
<accession>A0A1M5H114</accession>
<evidence type="ECO:0000313" key="2">
    <source>
        <dbReference type="EMBL" id="SHG09638.1"/>
    </source>
</evidence>
<reference evidence="3" key="1">
    <citation type="submission" date="2016-11" db="EMBL/GenBank/DDBJ databases">
        <authorList>
            <person name="Varghese N."/>
            <person name="Submissions S."/>
        </authorList>
    </citation>
    <scope>NUCLEOTIDE SEQUENCE [LARGE SCALE GENOMIC DNA]</scope>
    <source>
        <strain evidence="3">DSM 21264</strain>
    </source>
</reference>
<dbReference type="PANTHER" id="PTHR38444:SF1">
    <property type="entry name" value="ENTEROBACTIN BIOSYNTHESIS PROTEIN YBDZ"/>
    <property type="match status" value="1"/>
</dbReference>
<keyword evidence="3" id="KW-1185">Reference proteome</keyword>
<evidence type="ECO:0000259" key="1">
    <source>
        <dbReference type="SMART" id="SM00923"/>
    </source>
</evidence>
<dbReference type="GO" id="GO:0005829">
    <property type="term" value="C:cytosol"/>
    <property type="evidence" value="ECO:0007669"/>
    <property type="project" value="TreeGrafter"/>
</dbReference>
<feature type="domain" description="MbtH-like" evidence="1">
    <location>
        <begin position="7"/>
        <end position="57"/>
    </location>
</feature>
<dbReference type="InterPro" id="IPR038020">
    <property type="entry name" value="MbtH-like_sf"/>
</dbReference>
<dbReference type="Proteomes" id="UP000184159">
    <property type="component" value="Unassembled WGS sequence"/>
</dbReference>
<dbReference type="EMBL" id="FQUH01000028">
    <property type="protein sequence ID" value="SHG09638.1"/>
    <property type="molecule type" value="Genomic_DNA"/>
</dbReference>
<dbReference type="Pfam" id="PF03621">
    <property type="entry name" value="MbtH"/>
    <property type="match status" value="1"/>
</dbReference>
<dbReference type="SMART" id="SM00923">
    <property type="entry name" value="MbtH"/>
    <property type="match status" value="1"/>
</dbReference>
<sequence>MAEQYVNPFDDPENQFIVLINHHGQYSLWPEFKQTPSGWKQTFGPSGKQDCIEHIEANWQDIRV</sequence>
<organism evidence="2 3">
    <name type="scientific">Vibrio gazogenes DSM 21264 = NBRC 103151</name>
    <dbReference type="NCBI Taxonomy" id="1123492"/>
    <lineage>
        <taxon>Bacteria</taxon>
        <taxon>Pseudomonadati</taxon>
        <taxon>Pseudomonadota</taxon>
        <taxon>Gammaproteobacteria</taxon>
        <taxon>Vibrionales</taxon>
        <taxon>Vibrionaceae</taxon>
        <taxon>Vibrio</taxon>
    </lineage>
</organism>
<evidence type="ECO:0000313" key="3">
    <source>
        <dbReference type="Proteomes" id="UP000184159"/>
    </source>
</evidence>